<dbReference type="PATRIC" id="fig|1316928.3.peg.1735"/>
<keyword evidence="2" id="KW-1133">Transmembrane helix</keyword>
<evidence type="ECO:0000256" key="2">
    <source>
        <dbReference type="SAM" id="Phobius"/>
    </source>
</evidence>
<sequence>MIVAWVLGGVAVVAVIALVVTVVVTRSSSDDSVVAGASTRSSDPTSTSSDPSPSGTGSEPGSADSAALTEIRAALLAYITARNARDVGRMRAAVCTQSRDRITGAPPSDGGDIVLDGFLDTVFDGDVAQSEVVSHLEKGTERTASEKSKERFLKEQGSWIYCPDAEPDIGA</sequence>
<feature type="compositionally biased region" description="Low complexity" evidence="1">
    <location>
        <begin position="33"/>
        <end position="62"/>
    </location>
</feature>
<dbReference type="Proteomes" id="UP000013569">
    <property type="component" value="Unassembled WGS sequence"/>
</dbReference>
<keyword evidence="2" id="KW-0812">Transmembrane</keyword>
<dbReference type="RefSeq" id="WP_010842175.1">
    <property type="nucleotide sequence ID" value="NZ_AQPW01000007.1"/>
</dbReference>
<evidence type="ECO:0000313" key="4">
    <source>
        <dbReference type="Proteomes" id="UP000013569"/>
    </source>
</evidence>
<gene>
    <name evidence="3" type="ORF">GTC6_08674</name>
</gene>
<accession>R7YAQ2</accession>
<evidence type="ECO:0000256" key="1">
    <source>
        <dbReference type="SAM" id="MobiDB-lite"/>
    </source>
</evidence>
<feature type="region of interest" description="Disordered" evidence="1">
    <location>
        <begin position="33"/>
        <end position="65"/>
    </location>
</feature>
<reference evidence="3 4" key="1">
    <citation type="journal article" date="2013" name="Genome Announc.">
        <title>Draft Genome Sequence of a Benzothiophene-Desulfurizing Bacterium, Gordona terrae Strain C-6.</title>
        <authorList>
            <person name="Wang W."/>
            <person name="Ma T."/>
            <person name="Ren Y."/>
            <person name="Li G."/>
        </authorList>
    </citation>
    <scope>NUCLEOTIDE SEQUENCE [LARGE SCALE GENOMIC DNA]</scope>
    <source>
        <strain evidence="3 4">C-6</strain>
    </source>
</reference>
<organism evidence="3 4">
    <name type="scientific">Gordonia terrae C-6</name>
    <dbReference type="NCBI Taxonomy" id="1316928"/>
    <lineage>
        <taxon>Bacteria</taxon>
        <taxon>Bacillati</taxon>
        <taxon>Actinomycetota</taxon>
        <taxon>Actinomycetes</taxon>
        <taxon>Mycobacteriales</taxon>
        <taxon>Gordoniaceae</taxon>
        <taxon>Gordonia</taxon>
    </lineage>
</organism>
<protein>
    <submittedName>
        <fullName evidence="3">Uncharacterized protein</fullName>
    </submittedName>
</protein>
<dbReference type="EMBL" id="AQPW01000007">
    <property type="protein sequence ID" value="EON33080.1"/>
    <property type="molecule type" value="Genomic_DNA"/>
</dbReference>
<keyword evidence="2" id="KW-0472">Membrane</keyword>
<proteinExistence type="predicted"/>
<comment type="caution">
    <text evidence="3">The sequence shown here is derived from an EMBL/GenBank/DDBJ whole genome shotgun (WGS) entry which is preliminary data.</text>
</comment>
<feature type="transmembrane region" description="Helical" evidence="2">
    <location>
        <begin position="6"/>
        <end position="24"/>
    </location>
</feature>
<evidence type="ECO:0000313" key="3">
    <source>
        <dbReference type="EMBL" id="EON33080.1"/>
    </source>
</evidence>
<name>R7YAQ2_9ACTN</name>
<dbReference type="AlphaFoldDB" id="R7YAQ2"/>